<feature type="transmembrane region" description="Helical" evidence="1">
    <location>
        <begin position="12"/>
        <end position="31"/>
    </location>
</feature>
<accession>A0AAW4Z267</accession>
<protein>
    <recommendedName>
        <fullName evidence="2">DUF7305 domain-containing protein</fullName>
    </recommendedName>
</protein>
<keyword evidence="1" id="KW-1133">Transmembrane helix</keyword>
<evidence type="ECO:0000313" key="3">
    <source>
        <dbReference type="EMBL" id="MCE8053912.1"/>
    </source>
</evidence>
<dbReference type="RefSeq" id="WP_234240961.1">
    <property type="nucleotide sequence ID" value="NZ_JABFTS010000018.1"/>
</dbReference>
<dbReference type="InterPro" id="IPR055729">
    <property type="entry name" value="DUF7305"/>
</dbReference>
<reference evidence="3" key="1">
    <citation type="submission" date="2020-05" db="EMBL/GenBank/DDBJ databases">
        <authorList>
            <person name="Wang L."/>
            <person name="Shao Z."/>
        </authorList>
    </citation>
    <scope>NUCLEOTIDE SEQUENCE</scope>
    <source>
        <strain evidence="3">MCCC 1A05776</strain>
    </source>
</reference>
<dbReference type="EMBL" id="JABFTS010000018">
    <property type="protein sequence ID" value="MCE8053912.1"/>
    <property type="molecule type" value="Genomic_DNA"/>
</dbReference>
<organism evidence="3 4">
    <name type="scientific">Billgrantia desiderata</name>
    <dbReference type="NCBI Taxonomy" id="52021"/>
    <lineage>
        <taxon>Bacteria</taxon>
        <taxon>Pseudomonadati</taxon>
        <taxon>Pseudomonadota</taxon>
        <taxon>Gammaproteobacteria</taxon>
        <taxon>Oceanospirillales</taxon>
        <taxon>Halomonadaceae</taxon>
        <taxon>Billgrantia</taxon>
    </lineage>
</organism>
<evidence type="ECO:0000313" key="4">
    <source>
        <dbReference type="Proteomes" id="UP001320178"/>
    </source>
</evidence>
<reference evidence="3" key="2">
    <citation type="journal article" date="2021" name="Front. Microbiol.">
        <title>Aerobic Denitrification and Heterotrophic Sulfur Oxidation in the Genus Halomonas Revealed by Six Novel Species Characterizations and Genome-Based Analysis.</title>
        <authorList>
            <person name="Wang L."/>
            <person name="Shao Z."/>
        </authorList>
    </citation>
    <scope>NUCLEOTIDE SEQUENCE</scope>
    <source>
        <strain evidence="3">MCCC 1A05776</strain>
    </source>
</reference>
<proteinExistence type="predicted"/>
<comment type="caution">
    <text evidence="3">The sequence shown here is derived from an EMBL/GenBank/DDBJ whole genome shotgun (WGS) entry which is preliminary data.</text>
</comment>
<name>A0AAW4Z267_9GAMM</name>
<dbReference type="AlphaFoldDB" id="A0AAW4Z267"/>
<evidence type="ECO:0000259" key="2">
    <source>
        <dbReference type="Pfam" id="PF23981"/>
    </source>
</evidence>
<feature type="domain" description="DUF7305" evidence="2">
    <location>
        <begin position="443"/>
        <end position="570"/>
    </location>
</feature>
<keyword evidence="1" id="KW-0812">Transmembrane</keyword>
<dbReference type="Proteomes" id="UP001320178">
    <property type="component" value="Unassembled WGS sequence"/>
</dbReference>
<gene>
    <name evidence="3" type="ORF">HOP61_21715</name>
</gene>
<sequence>MPNTRHKQQGAALVMVLSMLSMALMLGISAMSGSLVNERLAGNYRASVMAQNEAEAGLYAFNDELRAAIEAINNSEEPLPPVYGNLGGGFVGALRSAAAQARHEQSSDALQAALSGPWSQQGNISEHGRHRWRLAPALPEDDALLGGQIGVRVESEGYFGATGDEAIRTVVGLVALPELPPPGSRGLLSCDGVQVTGSGIIDSYDSREGAYGGSNAQRRNVVVGTQTEGAEIRVTGASPIYGDVAASGKFTATGSAAVHGNIRANDMVTISGGGANVYGDVIGLGDVGITSSGRVHGDVQAAGTLTLGNWSSWIGGNALVSAVNSVRNPADQVDGELNADSGGPQGLTPVFSVSSAQDCEIPVQTGRYSQYLAQVGTSSGALNMQGGSRNIVLDATGLHDPNNAVPDIGTPVEYQGKSIVRFDSLRLAGSANFRIGSPGNPVDMVMVVTGDIDIGGGGSFRIAEGSSLTIVTAGEFRLASGIQVGDGKPTRVANDGSVSPILSVISVFDDAAHNRSGVYIGGSSNFYGQIIAPHSHVEVGGSGQFFGEIMGRTVEVRGAGGFHYDEAFDDTEGGIGGGGSFVLPRLQGIWVG</sequence>
<dbReference type="Pfam" id="PF23981">
    <property type="entry name" value="DUF7305"/>
    <property type="match status" value="1"/>
</dbReference>
<keyword evidence="1" id="KW-0472">Membrane</keyword>
<evidence type="ECO:0000256" key="1">
    <source>
        <dbReference type="SAM" id="Phobius"/>
    </source>
</evidence>